<dbReference type="GO" id="GO:0046938">
    <property type="term" value="P:phytochelatin biosynthetic process"/>
    <property type="evidence" value="ECO:0007669"/>
    <property type="project" value="InterPro"/>
</dbReference>
<dbReference type="SUPFAM" id="SSF54001">
    <property type="entry name" value="Cysteine proteinases"/>
    <property type="match status" value="1"/>
</dbReference>
<dbReference type="EMBL" id="BTRK01000002">
    <property type="protein sequence ID" value="GMR37523.1"/>
    <property type="molecule type" value="Genomic_DNA"/>
</dbReference>
<organism evidence="6 7">
    <name type="scientific">Pristionchus mayeri</name>
    <dbReference type="NCBI Taxonomy" id="1317129"/>
    <lineage>
        <taxon>Eukaryota</taxon>
        <taxon>Metazoa</taxon>
        <taxon>Ecdysozoa</taxon>
        <taxon>Nematoda</taxon>
        <taxon>Chromadorea</taxon>
        <taxon>Rhabditida</taxon>
        <taxon>Rhabditina</taxon>
        <taxon>Diplogasteromorpha</taxon>
        <taxon>Diplogasteroidea</taxon>
        <taxon>Neodiplogasteridae</taxon>
        <taxon>Pristionchus</taxon>
    </lineage>
</organism>
<keyword evidence="3" id="KW-0808">Transferase</keyword>
<dbReference type="Pfam" id="PF05023">
    <property type="entry name" value="Phytochelatin"/>
    <property type="match status" value="1"/>
</dbReference>
<reference evidence="7" key="1">
    <citation type="submission" date="2022-10" db="EMBL/GenBank/DDBJ databases">
        <title>Genome assembly of Pristionchus species.</title>
        <authorList>
            <person name="Yoshida K."/>
            <person name="Sommer R.J."/>
        </authorList>
    </citation>
    <scope>NUCLEOTIDE SEQUENCE [LARGE SCALE GENOMIC DNA]</scope>
    <source>
        <strain evidence="7">RS5460</strain>
    </source>
</reference>
<feature type="domain" description="Peptidase C83" evidence="5">
    <location>
        <begin position="42"/>
        <end position="263"/>
    </location>
</feature>
<dbReference type="InterPro" id="IPR038156">
    <property type="entry name" value="PCS_N_sf"/>
</dbReference>
<evidence type="ECO:0000256" key="1">
    <source>
        <dbReference type="ARBA" id="ARBA00012468"/>
    </source>
</evidence>
<keyword evidence="2" id="KW-0104">Cadmium</keyword>
<protein>
    <recommendedName>
        <fullName evidence="1">glutathione gamma-glutamylcysteinyltransferase</fullName>
        <ecNumber evidence="1">2.3.2.15</ecNumber>
    </recommendedName>
</protein>
<keyword evidence="7" id="KW-1185">Reference proteome</keyword>
<dbReference type="AlphaFoldDB" id="A0AAN4ZAH7"/>
<name>A0AAN4ZAH7_9BILA</name>
<dbReference type="InterPro" id="IPR007719">
    <property type="entry name" value="PCS_N"/>
</dbReference>
<dbReference type="GO" id="GO:0016756">
    <property type="term" value="F:glutathione gamma-glutamylcysteinyltransferase activity"/>
    <property type="evidence" value="ECO:0007669"/>
    <property type="project" value="UniProtKB-EC"/>
</dbReference>
<evidence type="ECO:0000313" key="7">
    <source>
        <dbReference type="Proteomes" id="UP001328107"/>
    </source>
</evidence>
<dbReference type="GO" id="GO:0046872">
    <property type="term" value="F:metal ion binding"/>
    <property type="evidence" value="ECO:0007669"/>
    <property type="project" value="UniProtKB-KW"/>
</dbReference>
<dbReference type="EC" id="2.3.2.15" evidence="1"/>
<evidence type="ECO:0000256" key="4">
    <source>
        <dbReference type="ARBA" id="ARBA00022723"/>
    </source>
</evidence>
<dbReference type="Gene3D" id="3.90.70.30">
    <property type="entry name" value="Phytochelatin synthase, N-terminal domain"/>
    <property type="match status" value="1"/>
</dbReference>
<dbReference type="Proteomes" id="UP001328107">
    <property type="component" value="Unassembled WGS sequence"/>
</dbReference>
<proteinExistence type="predicted"/>
<dbReference type="GO" id="GO:0098849">
    <property type="term" value="P:cellular detoxification of cadmium ion"/>
    <property type="evidence" value="ECO:0007669"/>
    <property type="project" value="TreeGrafter"/>
</dbReference>
<dbReference type="PANTHER" id="PTHR33447:SF2">
    <property type="entry name" value="GLUTATHIONE GAMMA-GLUTAMYLCYSTEINYLTRANSFERASE"/>
    <property type="match status" value="1"/>
</dbReference>
<accession>A0AAN4ZAH7</accession>
<evidence type="ECO:0000259" key="5">
    <source>
        <dbReference type="PROSITE" id="PS51443"/>
    </source>
</evidence>
<dbReference type="PROSITE" id="PS51443">
    <property type="entry name" value="PCS"/>
    <property type="match status" value="1"/>
</dbReference>
<sequence>FVVGRRTSQQSSLPITDLELRLLPILCRRSKIAMGYNSKMSVKAKHFYRRSLPESCIDFSSPEGKKLFTEALLEGNASIFFKLSSQFRTQDDPAFCGLSSLVMVLNALEVDPGKVWMAPWRFYHETMLDCCVPVENIKKVGLTLAQVSCLATCNRLNSELHHAKEDEDSISSFRRDVLRSVRGDDVVLLASYNRAVLSQTGTGHFSPVAAYHSASDKVLLLDVARFKYPPHWVDLRLLHSAMCSIDKASEKSRGYLNLSLKPNTRPLLMFGLRASIASSEPQFAISLASWNKFLAEPPLDDEMEELTVACRRFSQCFTDFAISCKPSESLCPKQCTDVETCTLEAVKSITTELRATNPAKLLLSSSVAALLFAFPFEEQPISDRASRLMALLDAERKSFSIDTLNEIDLLRQQISTVMCTCKLPMKFD</sequence>
<comment type="caution">
    <text evidence="6">The sequence shown here is derived from an EMBL/GenBank/DDBJ whole genome shotgun (WGS) entry which is preliminary data.</text>
</comment>
<dbReference type="FunFam" id="3.90.70.30:FF:000001">
    <property type="entry name" value="Glutathione gamma-glutamylcysteinyltransferase 1"/>
    <property type="match status" value="1"/>
</dbReference>
<dbReference type="InterPro" id="IPR038765">
    <property type="entry name" value="Papain-like_cys_pep_sf"/>
</dbReference>
<evidence type="ECO:0000256" key="2">
    <source>
        <dbReference type="ARBA" id="ARBA00022539"/>
    </source>
</evidence>
<dbReference type="GO" id="GO:0010273">
    <property type="term" value="P:detoxification of copper ion"/>
    <property type="evidence" value="ECO:0007669"/>
    <property type="project" value="TreeGrafter"/>
</dbReference>
<keyword evidence="4" id="KW-0479">Metal-binding</keyword>
<dbReference type="PANTHER" id="PTHR33447">
    <property type="entry name" value="GLUTATHIONE GAMMA-GLUTAMYLCYSTEINYLTRANSFERASE"/>
    <property type="match status" value="1"/>
</dbReference>
<evidence type="ECO:0000313" key="6">
    <source>
        <dbReference type="EMBL" id="GMR37523.1"/>
    </source>
</evidence>
<gene>
    <name evidence="6" type="ORF">PMAYCL1PPCAC_07718</name>
</gene>
<dbReference type="InterPro" id="IPR040409">
    <property type="entry name" value="PCS-like"/>
</dbReference>
<feature type="non-terminal residue" evidence="6">
    <location>
        <position position="1"/>
    </location>
</feature>
<evidence type="ECO:0000256" key="3">
    <source>
        <dbReference type="ARBA" id="ARBA00022679"/>
    </source>
</evidence>